<dbReference type="PANTHER" id="PTHR31310:SF7">
    <property type="entry name" value="PA-PHOSPHATASE RELATED-FAMILY PROTEIN DDB_G0268928"/>
    <property type="match status" value="1"/>
</dbReference>
<evidence type="ECO:0000256" key="4">
    <source>
        <dbReference type="ARBA" id="ARBA00023136"/>
    </source>
</evidence>
<reference evidence="7 8" key="1">
    <citation type="submission" date="2019-10" db="EMBL/GenBank/DDBJ databases">
        <title>Genome sequence of Luteimicrobium xylanilyticum HY-24.</title>
        <authorList>
            <person name="Kim D.Y."/>
            <person name="Park H.-Y."/>
        </authorList>
    </citation>
    <scope>NUCLEOTIDE SEQUENCE [LARGE SCALE GENOMIC DNA]</scope>
    <source>
        <strain evidence="7 8">HY-24</strain>
    </source>
</reference>
<dbReference type="EC" id="2.3.1.75" evidence="7"/>
<dbReference type="Proteomes" id="UP000326702">
    <property type="component" value="Chromosome"/>
</dbReference>
<feature type="transmembrane region" description="Helical" evidence="5">
    <location>
        <begin position="201"/>
        <end position="221"/>
    </location>
</feature>
<dbReference type="GO" id="GO:0004144">
    <property type="term" value="F:diacylglycerol O-acyltransferase activity"/>
    <property type="evidence" value="ECO:0007669"/>
    <property type="project" value="UniProtKB-EC"/>
</dbReference>
<name>A0A5P9QBT9_9MICO</name>
<comment type="subcellular location">
    <subcellularLocation>
        <location evidence="1">Membrane</location>
        <topology evidence="1">Multi-pass membrane protein</topology>
    </subcellularLocation>
</comment>
<dbReference type="GO" id="GO:0016020">
    <property type="term" value="C:membrane"/>
    <property type="evidence" value="ECO:0007669"/>
    <property type="project" value="UniProtKB-SubCell"/>
</dbReference>
<organism evidence="7 8">
    <name type="scientific">Luteimicrobium xylanilyticum</name>
    <dbReference type="NCBI Taxonomy" id="1133546"/>
    <lineage>
        <taxon>Bacteria</taxon>
        <taxon>Bacillati</taxon>
        <taxon>Actinomycetota</taxon>
        <taxon>Actinomycetes</taxon>
        <taxon>Micrococcales</taxon>
        <taxon>Luteimicrobium</taxon>
    </lineage>
</organism>
<evidence type="ECO:0000256" key="3">
    <source>
        <dbReference type="ARBA" id="ARBA00022989"/>
    </source>
</evidence>
<keyword evidence="2 5" id="KW-0812">Transmembrane</keyword>
<dbReference type="EMBL" id="CP045529">
    <property type="protein sequence ID" value="QFU98706.1"/>
    <property type="molecule type" value="Genomic_DNA"/>
</dbReference>
<dbReference type="AlphaFoldDB" id="A0A5P9QBT9"/>
<keyword evidence="7" id="KW-0012">Acyltransferase</keyword>
<dbReference type="GO" id="GO:0047196">
    <property type="term" value="F:long-chain-alcohol O-fatty-acyltransferase activity"/>
    <property type="evidence" value="ECO:0007669"/>
    <property type="project" value="UniProtKB-EC"/>
</dbReference>
<feature type="transmembrane region" description="Helical" evidence="5">
    <location>
        <begin position="18"/>
        <end position="36"/>
    </location>
</feature>
<evidence type="ECO:0000313" key="7">
    <source>
        <dbReference type="EMBL" id="QFU98706.1"/>
    </source>
</evidence>
<evidence type="ECO:0000259" key="6">
    <source>
        <dbReference type="Pfam" id="PF14378"/>
    </source>
</evidence>
<sequence>MSQLGRDVVRVRPRSARALGREALLVVAVYAVYSVIRNLAPQRSSLAEHNAWNGLRLEEALRIDVEHGINNFVVAHPWIAVPANYFYATLFLPAVIGTLVWLWVRRPQVYSHYRTALVVMTLIGLICFWLYPLAPPRLLPGAGFVDTVPYFHTWGMDSSGPSNQGVSNQYAAMPSLHFGWSLWCGTTLWRCASRVWQRVLGFLYPFLTLLVILATANHYVLDAAAGAVAFVAADRLVAYVERRRVSVPEARRG</sequence>
<evidence type="ECO:0000313" key="8">
    <source>
        <dbReference type="Proteomes" id="UP000326702"/>
    </source>
</evidence>
<feature type="domain" description="Inositolphosphotransferase Aur1/Ipt1" evidence="6">
    <location>
        <begin position="55"/>
        <end position="233"/>
    </location>
</feature>
<dbReference type="EC" id="2.3.1.20" evidence="7"/>
<accession>A0A5P9QBT9</accession>
<gene>
    <name evidence="7" type="ORF">KDY119_02225</name>
</gene>
<keyword evidence="4 5" id="KW-0472">Membrane</keyword>
<evidence type="ECO:0000256" key="2">
    <source>
        <dbReference type="ARBA" id="ARBA00022692"/>
    </source>
</evidence>
<proteinExistence type="predicted"/>
<evidence type="ECO:0000256" key="5">
    <source>
        <dbReference type="SAM" id="Phobius"/>
    </source>
</evidence>
<keyword evidence="7" id="KW-0808">Transferase</keyword>
<evidence type="ECO:0000256" key="1">
    <source>
        <dbReference type="ARBA" id="ARBA00004141"/>
    </source>
</evidence>
<dbReference type="InterPro" id="IPR026841">
    <property type="entry name" value="Aur1/Ipt1"/>
</dbReference>
<keyword evidence="3 5" id="KW-1133">Transmembrane helix</keyword>
<feature type="transmembrane region" description="Helical" evidence="5">
    <location>
        <begin position="85"/>
        <end position="104"/>
    </location>
</feature>
<keyword evidence="8" id="KW-1185">Reference proteome</keyword>
<feature type="transmembrane region" description="Helical" evidence="5">
    <location>
        <begin position="170"/>
        <end position="189"/>
    </location>
</feature>
<dbReference type="InterPro" id="IPR052185">
    <property type="entry name" value="IPC_Synthase-Related"/>
</dbReference>
<dbReference type="RefSeq" id="WP_051136481.1">
    <property type="nucleotide sequence ID" value="NZ_BAABIH010000017.1"/>
</dbReference>
<dbReference type="KEGG" id="lxl:KDY119_02225"/>
<feature type="transmembrane region" description="Helical" evidence="5">
    <location>
        <begin position="116"/>
        <end position="134"/>
    </location>
</feature>
<protein>
    <submittedName>
        <fullName evidence="7">Diacylglycerol O-acyltransferase</fullName>
        <ecNumber evidence="7">2.3.1.20</ecNumber>
        <ecNumber evidence="7">2.3.1.75</ecNumber>
    </submittedName>
</protein>
<dbReference type="PANTHER" id="PTHR31310">
    <property type="match status" value="1"/>
</dbReference>
<dbReference type="Pfam" id="PF14378">
    <property type="entry name" value="PAP2_3"/>
    <property type="match status" value="1"/>
</dbReference>
<dbReference type="CDD" id="cd03386">
    <property type="entry name" value="PAP2_Aur1_like"/>
    <property type="match status" value="1"/>
</dbReference>